<evidence type="ECO:0000313" key="2">
    <source>
        <dbReference type="EMBL" id="MCG6657790.1"/>
    </source>
</evidence>
<reference evidence="2 3" key="1">
    <citation type="submission" date="2020-05" db="EMBL/GenBank/DDBJ databases">
        <title>Comparative genomic analysis of denitrifying bacteria from Halomonas genus.</title>
        <authorList>
            <person name="Wang L."/>
            <person name="Shao Z."/>
        </authorList>
    </citation>
    <scope>NUCLEOTIDE SEQUENCE [LARGE SCALE GENOMIC DNA]</scope>
    <source>
        <strain evidence="2 3">A4</strain>
    </source>
</reference>
<accession>A0ABS9P7P4</accession>
<dbReference type="Gene3D" id="3.30.420.10">
    <property type="entry name" value="Ribonuclease H-like superfamily/Ribonuclease H"/>
    <property type="match status" value="1"/>
</dbReference>
<name>A0ABS9P7P4_9GAMM</name>
<protein>
    <submittedName>
        <fullName evidence="2">Transposase</fullName>
    </submittedName>
</protein>
<dbReference type="InterPro" id="IPR050900">
    <property type="entry name" value="Transposase_IS3/IS150/IS904"/>
</dbReference>
<dbReference type="EMBL" id="JABFUC010000005">
    <property type="protein sequence ID" value="MCG6657790.1"/>
    <property type="molecule type" value="Genomic_DNA"/>
</dbReference>
<proteinExistence type="predicted"/>
<dbReference type="RefSeq" id="WP_238976939.1">
    <property type="nucleotide sequence ID" value="NZ_JABFUC010000005.1"/>
</dbReference>
<keyword evidence="3" id="KW-1185">Reference proteome</keyword>
<evidence type="ECO:0000259" key="1">
    <source>
        <dbReference type="PROSITE" id="PS50994"/>
    </source>
</evidence>
<dbReference type="PANTHER" id="PTHR46889">
    <property type="entry name" value="TRANSPOSASE INSF FOR INSERTION SEQUENCE IS3B-RELATED"/>
    <property type="match status" value="1"/>
</dbReference>
<evidence type="ECO:0000313" key="3">
    <source>
        <dbReference type="Proteomes" id="UP000814385"/>
    </source>
</evidence>
<dbReference type="SUPFAM" id="SSF53098">
    <property type="entry name" value="Ribonuclease H-like"/>
    <property type="match status" value="1"/>
</dbReference>
<dbReference type="Pfam" id="PF00665">
    <property type="entry name" value="rve"/>
    <property type="match status" value="1"/>
</dbReference>
<dbReference type="PANTHER" id="PTHR46889:SF4">
    <property type="entry name" value="TRANSPOSASE INSO FOR INSERTION SEQUENCE ELEMENT IS911B-RELATED"/>
    <property type="match status" value="1"/>
</dbReference>
<feature type="non-terminal residue" evidence="2">
    <location>
        <position position="1"/>
    </location>
</feature>
<organism evidence="2 3">
    <name type="scientific">Billgrantia campisalis</name>
    <dbReference type="NCBI Taxonomy" id="74661"/>
    <lineage>
        <taxon>Bacteria</taxon>
        <taxon>Pseudomonadati</taxon>
        <taxon>Pseudomonadota</taxon>
        <taxon>Gammaproteobacteria</taxon>
        <taxon>Oceanospirillales</taxon>
        <taxon>Halomonadaceae</taxon>
        <taxon>Billgrantia</taxon>
    </lineage>
</organism>
<dbReference type="InterPro" id="IPR001584">
    <property type="entry name" value="Integrase_cat-core"/>
</dbReference>
<dbReference type="InterPro" id="IPR012337">
    <property type="entry name" value="RNaseH-like_sf"/>
</dbReference>
<dbReference type="PROSITE" id="PS50994">
    <property type="entry name" value="INTEGRASE"/>
    <property type="match status" value="1"/>
</dbReference>
<gene>
    <name evidence="2" type="ORF">HOP52_08485</name>
</gene>
<feature type="domain" description="Integrase catalytic" evidence="1">
    <location>
        <begin position="51"/>
        <end position="217"/>
    </location>
</feature>
<dbReference type="Proteomes" id="UP000814385">
    <property type="component" value="Unassembled WGS sequence"/>
</dbReference>
<sequence>PEQIVVRLFDDEARYLASTSTIYRVLHKHREVVHRGRAKPSKRHARPTTYHATAPNRVWTWDCSWMGGPIKGQHYYLVMMLDIYSRKITGWEVFLAESAHNSRTVLERAVLAEKVVNQPLVLHADNGSPFKGATLLEKMHDLGITPSFSRPRVSNDNPYSESLFRTCKYRPCYPVDGFATIEAARQWVHGFVQWYNHEHRHSGIRLVTPAQRHAGKDAEVLAKRHAINQAARAANPARWSGKTRNWAPVGTVSLNPERELQITTSEPEKQAA</sequence>
<dbReference type="InterPro" id="IPR036397">
    <property type="entry name" value="RNaseH_sf"/>
</dbReference>
<comment type="caution">
    <text evidence="2">The sequence shown here is derived from an EMBL/GenBank/DDBJ whole genome shotgun (WGS) entry which is preliminary data.</text>
</comment>